<dbReference type="EMBL" id="JAHMHS010000009">
    <property type="protein sequence ID" value="KAK1729921.1"/>
    <property type="molecule type" value="Genomic_DNA"/>
</dbReference>
<keyword evidence="3" id="KW-1185">Reference proteome</keyword>
<protein>
    <submittedName>
        <fullName evidence="2">Uncharacterized protein</fullName>
    </submittedName>
</protein>
<name>A0AAD8XM76_GLOAC</name>
<organism evidence="2 3">
    <name type="scientific">Glomerella acutata</name>
    <name type="common">Colletotrichum acutatum</name>
    <dbReference type="NCBI Taxonomy" id="27357"/>
    <lineage>
        <taxon>Eukaryota</taxon>
        <taxon>Fungi</taxon>
        <taxon>Dikarya</taxon>
        <taxon>Ascomycota</taxon>
        <taxon>Pezizomycotina</taxon>
        <taxon>Sordariomycetes</taxon>
        <taxon>Hypocreomycetidae</taxon>
        <taxon>Glomerellales</taxon>
        <taxon>Glomerellaceae</taxon>
        <taxon>Colletotrichum</taxon>
        <taxon>Colletotrichum acutatum species complex</taxon>
    </lineage>
</organism>
<feature type="compositionally biased region" description="Basic and acidic residues" evidence="1">
    <location>
        <begin position="63"/>
        <end position="77"/>
    </location>
</feature>
<dbReference type="Proteomes" id="UP001244207">
    <property type="component" value="Unassembled WGS sequence"/>
</dbReference>
<accession>A0AAD8XM76</accession>
<sequence length="214" mass="23369">MSVNVKAEAGEKIDEMRRLAAVAVVKLRCDEVVCWMSGYEGISTVVEDELRNSGDASKVLQPSDEKEREREKKRRPEAGIGAGAWAGKLELDGGGKQRGNKACKCASQGIPSIADLLAFPPLSEPVFRVALRLRHAPTQTGANTQCALVTRCRRIDIGCMLPTLACFWLCPESLMHPTDTQAKAKEQSKGPEGTQRGRMSTIEYCILPVALEQQ</sequence>
<evidence type="ECO:0000313" key="2">
    <source>
        <dbReference type="EMBL" id="KAK1729921.1"/>
    </source>
</evidence>
<proteinExistence type="predicted"/>
<feature type="region of interest" description="Disordered" evidence="1">
    <location>
        <begin position="53"/>
        <end position="79"/>
    </location>
</feature>
<dbReference type="GeneID" id="85393979"/>
<reference evidence="2" key="1">
    <citation type="submission" date="2021-12" db="EMBL/GenBank/DDBJ databases">
        <title>Comparative genomics, transcriptomics and evolutionary studies reveal genomic signatures of adaptation to plant cell wall in hemibiotrophic fungi.</title>
        <authorList>
            <consortium name="DOE Joint Genome Institute"/>
            <person name="Baroncelli R."/>
            <person name="Diaz J.F."/>
            <person name="Benocci T."/>
            <person name="Peng M."/>
            <person name="Battaglia E."/>
            <person name="Haridas S."/>
            <person name="Andreopoulos W."/>
            <person name="Labutti K."/>
            <person name="Pangilinan J."/>
            <person name="Floch G.L."/>
            <person name="Makela M.R."/>
            <person name="Henrissat B."/>
            <person name="Grigoriev I.V."/>
            <person name="Crouch J.A."/>
            <person name="De Vries R.P."/>
            <person name="Sukno S.A."/>
            <person name="Thon M.R."/>
        </authorList>
    </citation>
    <scope>NUCLEOTIDE SEQUENCE</scope>
    <source>
        <strain evidence="2">CBS 112980</strain>
    </source>
</reference>
<evidence type="ECO:0000256" key="1">
    <source>
        <dbReference type="SAM" id="MobiDB-lite"/>
    </source>
</evidence>
<evidence type="ECO:0000313" key="3">
    <source>
        <dbReference type="Proteomes" id="UP001244207"/>
    </source>
</evidence>
<dbReference type="RefSeq" id="XP_060369976.1">
    <property type="nucleotide sequence ID" value="XM_060510080.1"/>
</dbReference>
<comment type="caution">
    <text evidence="2">The sequence shown here is derived from an EMBL/GenBank/DDBJ whole genome shotgun (WGS) entry which is preliminary data.</text>
</comment>
<gene>
    <name evidence="2" type="ORF">BDZ83DRAFT_647477</name>
</gene>
<dbReference type="AlphaFoldDB" id="A0AAD8XM76"/>